<keyword evidence="1" id="KW-0812">Transmembrane</keyword>
<reference evidence="4 6" key="2">
    <citation type="submission" date="2023-11" db="EMBL/GenBank/DDBJ databases">
        <title>MicrobeMod: A computational toolkit for identifying prokaryotic methylation and restriction-modification with nanopore sequencing.</title>
        <authorList>
            <person name="Crits-Christoph A."/>
            <person name="Kang S.C."/>
            <person name="Lee H."/>
            <person name="Ostrov N."/>
        </authorList>
    </citation>
    <scope>NUCLEOTIDE SEQUENCE [LARGE SCALE GENOMIC DNA]</scope>
    <source>
        <strain evidence="4 6">ATCC 23090</strain>
    </source>
</reference>
<dbReference type="Pfam" id="PF02517">
    <property type="entry name" value="Rce1-like"/>
    <property type="match status" value="1"/>
</dbReference>
<feature type="transmembrane region" description="Helical" evidence="1">
    <location>
        <begin position="63"/>
        <end position="81"/>
    </location>
</feature>
<dbReference type="PANTHER" id="PTHR36435">
    <property type="entry name" value="SLR1288 PROTEIN"/>
    <property type="match status" value="1"/>
</dbReference>
<organism evidence="3 5">
    <name type="scientific">Chitinophaga sancti</name>
    <dbReference type="NCBI Taxonomy" id="1004"/>
    <lineage>
        <taxon>Bacteria</taxon>
        <taxon>Pseudomonadati</taxon>
        <taxon>Bacteroidota</taxon>
        <taxon>Chitinophagia</taxon>
        <taxon>Chitinophagales</taxon>
        <taxon>Chitinophagaceae</taxon>
        <taxon>Chitinophaga</taxon>
    </lineage>
</organism>
<dbReference type="InterPro" id="IPR052710">
    <property type="entry name" value="CAAX_protease"/>
</dbReference>
<feature type="transmembrane region" description="Helical" evidence="1">
    <location>
        <begin position="101"/>
        <end position="120"/>
    </location>
</feature>
<keyword evidence="1" id="KW-0472">Membrane</keyword>
<feature type="transmembrane region" description="Helical" evidence="1">
    <location>
        <begin position="27"/>
        <end position="51"/>
    </location>
</feature>
<dbReference type="OrthoDB" id="158986at2"/>
<dbReference type="EMBL" id="CP140154">
    <property type="protein sequence ID" value="WQG88865.1"/>
    <property type="molecule type" value="Genomic_DNA"/>
</dbReference>
<dbReference type="EMBL" id="FPIZ01000011">
    <property type="protein sequence ID" value="SFW68824.1"/>
    <property type="molecule type" value="Genomic_DNA"/>
</dbReference>
<feature type="transmembrane region" description="Helical" evidence="1">
    <location>
        <begin position="253"/>
        <end position="272"/>
    </location>
</feature>
<evidence type="ECO:0000313" key="4">
    <source>
        <dbReference type="EMBL" id="WQG88865.1"/>
    </source>
</evidence>
<proteinExistence type="predicted"/>
<keyword evidence="4" id="KW-0378">Hydrolase</keyword>
<keyword evidence="6" id="KW-1185">Reference proteome</keyword>
<feature type="transmembrane region" description="Helical" evidence="1">
    <location>
        <begin position="218"/>
        <end position="238"/>
    </location>
</feature>
<dbReference type="GO" id="GO:0004175">
    <property type="term" value="F:endopeptidase activity"/>
    <property type="evidence" value="ECO:0007669"/>
    <property type="project" value="UniProtKB-ARBA"/>
</dbReference>
<feature type="domain" description="CAAX prenyl protease 2/Lysostaphin resistance protein A-like" evidence="2">
    <location>
        <begin position="144"/>
        <end position="230"/>
    </location>
</feature>
<evidence type="ECO:0000313" key="6">
    <source>
        <dbReference type="Proteomes" id="UP001326715"/>
    </source>
</evidence>
<dbReference type="Proteomes" id="UP000183788">
    <property type="component" value="Unassembled WGS sequence"/>
</dbReference>
<feature type="transmembrane region" description="Helical" evidence="1">
    <location>
        <begin position="145"/>
        <end position="168"/>
    </location>
</feature>
<dbReference type="PANTHER" id="PTHR36435:SF1">
    <property type="entry name" value="CAAX AMINO TERMINAL PROTEASE FAMILY PROTEIN"/>
    <property type="match status" value="1"/>
</dbReference>
<gene>
    <name evidence="3" type="ORF">SAMN05661012_03515</name>
    <name evidence="4" type="ORF">SR876_28455</name>
</gene>
<dbReference type="Proteomes" id="UP001326715">
    <property type="component" value="Chromosome"/>
</dbReference>
<dbReference type="AlphaFoldDB" id="A0A1K1R9R7"/>
<sequence>MDNNVMDNNAMGNNLIDNNAYPNLKDLLILFLVVLLFMFGTGVVAAICQLIPNVRITPLIQSFQNMVAYIVGMLATIWYAARKSRKRQAESDTLGLGFNKFPGWLIPVLIPGALAMVVGMDRLSTLIPMPDSVAQFFESLFKNDVFSVMIIAVAAPILEEIFCRGIVLKGLLQNYPARKAIIYSALFFALIHLNPWQSIPAFFAGLFLGWIYYKTRSVIPGIIVHAVVNTTAVLSMFLPKEQQDVLGLLGTPAYIVVFIAAMVVFSAVCWYIQKKMPSGNP</sequence>
<dbReference type="InterPro" id="IPR003675">
    <property type="entry name" value="Rce1/LyrA-like_dom"/>
</dbReference>
<name>A0A1K1R9R7_9BACT</name>
<evidence type="ECO:0000313" key="5">
    <source>
        <dbReference type="Proteomes" id="UP000183788"/>
    </source>
</evidence>
<dbReference type="EC" id="3.4.-.-" evidence="4"/>
<keyword evidence="1" id="KW-1133">Transmembrane helix</keyword>
<accession>A0A1K1R9R7</accession>
<dbReference type="GO" id="GO:0080120">
    <property type="term" value="P:CAAX-box protein maturation"/>
    <property type="evidence" value="ECO:0007669"/>
    <property type="project" value="UniProtKB-ARBA"/>
</dbReference>
<reference evidence="3 5" key="1">
    <citation type="submission" date="2016-11" db="EMBL/GenBank/DDBJ databases">
        <authorList>
            <person name="Jaros S."/>
            <person name="Januszkiewicz K."/>
            <person name="Wedrychowicz H."/>
        </authorList>
    </citation>
    <scope>NUCLEOTIDE SEQUENCE [LARGE SCALE GENOMIC DNA]</scope>
    <source>
        <strain evidence="3 5">DSM 784</strain>
    </source>
</reference>
<protein>
    <submittedName>
        <fullName evidence="4">CPBP family intramembrane glutamic endopeptidase</fullName>
        <ecNumber evidence="4">3.4.-.-</ecNumber>
    </submittedName>
</protein>
<dbReference type="RefSeq" id="WP_072362534.1">
    <property type="nucleotide sequence ID" value="NZ_CP139972.1"/>
</dbReference>
<evidence type="ECO:0000256" key="1">
    <source>
        <dbReference type="SAM" id="Phobius"/>
    </source>
</evidence>
<evidence type="ECO:0000259" key="2">
    <source>
        <dbReference type="Pfam" id="PF02517"/>
    </source>
</evidence>
<feature type="transmembrane region" description="Helical" evidence="1">
    <location>
        <begin position="180"/>
        <end position="211"/>
    </location>
</feature>
<evidence type="ECO:0000313" key="3">
    <source>
        <dbReference type="EMBL" id="SFW68824.1"/>
    </source>
</evidence>